<evidence type="ECO:0000313" key="2">
    <source>
        <dbReference type="EMBL" id="CAI9171875.1"/>
    </source>
</evidence>
<sequence>MEAGRGGAGSVGGSRTGRGPFHLGRSRWGAGKSLGAAGEKGKEMRKAPRGQRCGRRAKETAVLATVTATAGRSEGGGGRRKLTRRHRGASPGVVQRARPQRAPRDPPLVLTKVAACGGPWGAGSRRAGRAGARRQNPELIGEARGRIVERVQEDGKEEELGKGGQEEEAVHARGRPGAGRLIPAEGDIGSERHVGAPSPQRATPPGSKLENAMHSPDHSYSKGRNACLGSEGKEKTNRKRFCSQNSKPQQLTVGLGPEAALLTEGKSQNLV</sequence>
<name>A0ABN8ZEI0_RANTA</name>
<evidence type="ECO:0000256" key="1">
    <source>
        <dbReference type="SAM" id="MobiDB-lite"/>
    </source>
</evidence>
<protein>
    <submittedName>
        <fullName evidence="2">Uncharacterized protein</fullName>
    </submittedName>
</protein>
<feature type="compositionally biased region" description="Gly residues" evidence="1">
    <location>
        <begin position="1"/>
        <end position="16"/>
    </location>
</feature>
<reference evidence="2" key="1">
    <citation type="submission" date="2023-04" db="EMBL/GenBank/DDBJ databases">
        <authorList>
            <consortium name="ELIXIR-Norway"/>
        </authorList>
    </citation>
    <scope>NUCLEOTIDE SEQUENCE [LARGE SCALE GENOMIC DNA]</scope>
</reference>
<proteinExistence type="predicted"/>
<dbReference type="EMBL" id="OX459967">
    <property type="protein sequence ID" value="CAI9171875.1"/>
    <property type="molecule type" value="Genomic_DNA"/>
</dbReference>
<feature type="region of interest" description="Disordered" evidence="1">
    <location>
        <begin position="1"/>
        <end position="250"/>
    </location>
</feature>
<feature type="compositionally biased region" description="Low complexity" evidence="1">
    <location>
        <begin position="60"/>
        <end position="70"/>
    </location>
</feature>
<keyword evidence="3" id="KW-1185">Reference proteome</keyword>
<gene>
    <name evidence="2" type="ORF">MRATA1EN1_LOCUS20837</name>
</gene>
<accession>A0ABN8ZEI0</accession>
<organism evidence="2 3">
    <name type="scientific">Rangifer tarandus platyrhynchus</name>
    <name type="common">Svalbard reindeer</name>
    <dbReference type="NCBI Taxonomy" id="3082113"/>
    <lineage>
        <taxon>Eukaryota</taxon>
        <taxon>Metazoa</taxon>
        <taxon>Chordata</taxon>
        <taxon>Craniata</taxon>
        <taxon>Vertebrata</taxon>
        <taxon>Euteleostomi</taxon>
        <taxon>Mammalia</taxon>
        <taxon>Eutheria</taxon>
        <taxon>Laurasiatheria</taxon>
        <taxon>Artiodactyla</taxon>
        <taxon>Ruminantia</taxon>
        <taxon>Pecora</taxon>
        <taxon>Cervidae</taxon>
        <taxon>Odocoileinae</taxon>
        <taxon>Rangifer</taxon>
    </lineage>
</organism>
<dbReference type="Proteomes" id="UP001176941">
    <property type="component" value="Chromosome 31"/>
</dbReference>
<feature type="compositionally biased region" description="Basic and acidic residues" evidence="1">
    <location>
        <begin position="141"/>
        <end position="171"/>
    </location>
</feature>
<evidence type="ECO:0000313" key="3">
    <source>
        <dbReference type="Proteomes" id="UP001176941"/>
    </source>
</evidence>
<feature type="compositionally biased region" description="Basic residues" evidence="1">
    <location>
        <begin position="78"/>
        <end position="88"/>
    </location>
</feature>